<evidence type="ECO:0000313" key="2">
    <source>
        <dbReference type="EMBL" id="GFC96209.1"/>
    </source>
</evidence>
<dbReference type="AlphaFoldDB" id="A0A699SG38"/>
<reference evidence="2" key="1">
    <citation type="journal article" date="2019" name="Sci. Rep.">
        <title>Draft genome of Tanacetum cinerariifolium, the natural source of mosquito coil.</title>
        <authorList>
            <person name="Yamashiro T."/>
            <person name="Shiraishi A."/>
            <person name="Satake H."/>
            <person name="Nakayama K."/>
        </authorList>
    </citation>
    <scope>NUCLEOTIDE SEQUENCE</scope>
</reference>
<comment type="caution">
    <text evidence="2">The sequence shown here is derived from an EMBL/GenBank/DDBJ whole genome shotgun (WGS) entry which is preliminary data.</text>
</comment>
<accession>A0A699SG38</accession>
<dbReference type="EMBL" id="BKCJ011158784">
    <property type="protein sequence ID" value="GFC96209.1"/>
    <property type="molecule type" value="Genomic_DNA"/>
</dbReference>
<gene>
    <name evidence="2" type="ORF">Tci_868179</name>
</gene>
<proteinExistence type="predicted"/>
<feature type="region of interest" description="Disordered" evidence="1">
    <location>
        <begin position="1"/>
        <end position="39"/>
    </location>
</feature>
<name>A0A699SG38_TANCI</name>
<evidence type="ECO:0000256" key="1">
    <source>
        <dbReference type="SAM" id="MobiDB-lite"/>
    </source>
</evidence>
<sequence length="70" mass="7967">HDPEEDPNEEHESKGSDETEPFKEDKIVVTSPPPRHCGARISRQSVEDLAVTQMMRIHTLEARARTDTVE</sequence>
<feature type="compositionally biased region" description="Basic and acidic residues" evidence="1">
    <location>
        <begin position="10"/>
        <end position="27"/>
    </location>
</feature>
<organism evidence="2">
    <name type="scientific">Tanacetum cinerariifolium</name>
    <name type="common">Dalmatian daisy</name>
    <name type="synonym">Chrysanthemum cinerariifolium</name>
    <dbReference type="NCBI Taxonomy" id="118510"/>
    <lineage>
        <taxon>Eukaryota</taxon>
        <taxon>Viridiplantae</taxon>
        <taxon>Streptophyta</taxon>
        <taxon>Embryophyta</taxon>
        <taxon>Tracheophyta</taxon>
        <taxon>Spermatophyta</taxon>
        <taxon>Magnoliopsida</taxon>
        <taxon>eudicotyledons</taxon>
        <taxon>Gunneridae</taxon>
        <taxon>Pentapetalae</taxon>
        <taxon>asterids</taxon>
        <taxon>campanulids</taxon>
        <taxon>Asterales</taxon>
        <taxon>Asteraceae</taxon>
        <taxon>Asteroideae</taxon>
        <taxon>Anthemideae</taxon>
        <taxon>Anthemidinae</taxon>
        <taxon>Tanacetum</taxon>
    </lineage>
</organism>
<protein>
    <submittedName>
        <fullName evidence="2">Uncharacterized protein</fullName>
    </submittedName>
</protein>
<feature type="non-terminal residue" evidence="2">
    <location>
        <position position="70"/>
    </location>
</feature>
<feature type="non-terminal residue" evidence="2">
    <location>
        <position position="1"/>
    </location>
</feature>